<reference evidence="3 4" key="1">
    <citation type="submission" date="2020-08" db="EMBL/GenBank/DDBJ databases">
        <title>Sequencing the genomes of 1000 actinobacteria strains.</title>
        <authorList>
            <person name="Klenk H.-P."/>
        </authorList>
    </citation>
    <scope>NUCLEOTIDE SEQUENCE [LARGE SCALE GENOMIC DNA]</scope>
    <source>
        <strain evidence="3 4">DSM 44936</strain>
    </source>
</reference>
<dbReference type="EMBL" id="JACHIU010000001">
    <property type="protein sequence ID" value="MBB6473276.1"/>
    <property type="molecule type" value="Genomic_DNA"/>
</dbReference>
<accession>A0A7X0IDJ4</accession>
<dbReference type="InterPro" id="IPR018649">
    <property type="entry name" value="SHOCT"/>
</dbReference>
<feature type="domain" description="SHOCT" evidence="2">
    <location>
        <begin position="56"/>
        <end position="81"/>
    </location>
</feature>
<dbReference type="Proteomes" id="UP000555564">
    <property type="component" value="Unassembled WGS sequence"/>
</dbReference>
<organism evidence="3 4">
    <name type="scientific">Sphaerisporangium rubeum</name>
    <dbReference type="NCBI Taxonomy" id="321317"/>
    <lineage>
        <taxon>Bacteria</taxon>
        <taxon>Bacillati</taxon>
        <taxon>Actinomycetota</taxon>
        <taxon>Actinomycetes</taxon>
        <taxon>Streptosporangiales</taxon>
        <taxon>Streptosporangiaceae</taxon>
        <taxon>Sphaerisporangium</taxon>
    </lineage>
</organism>
<protein>
    <submittedName>
        <fullName evidence="3">Putative membrane protein</fullName>
    </submittedName>
</protein>
<proteinExistence type="predicted"/>
<evidence type="ECO:0000259" key="2">
    <source>
        <dbReference type="Pfam" id="PF09851"/>
    </source>
</evidence>
<keyword evidence="1" id="KW-1133">Transmembrane helix</keyword>
<keyword evidence="1" id="KW-0812">Transmembrane</keyword>
<comment type="caution">
    <text evidence="3">The sequence shown here is derived from an EMBL/GenBank/DDBJ whole genome shotgun (WGS) entry which is preliminary data.</text>
</comment>
<keyword evidence="4" id="KW-1185">Reference proteome</keyword>
<evidence type="ECO:0000313" key="3">
    <source>
        <dbReference type="EMBL" id="MBB6473276.1"/>
    </source>
</evidence>
<dbReference type="Pfam" id="PF09851">
    <property type="entry name" value="SHOCT"/>
    <property type="match status" value="1"/>
</dbReference>
<feature type="transmembrane region" description="Helical" evidence="1">
    <location>
        <begin position="14"/>
        <end position="38"/>
    </location>
</feature>
<dbReference type="AlphaFoldDB" id="A0A7X0IDJ4"/>
<evidence type="ECO:0000256" key="1">
    <source>
        <dbReference type="SAM" id="Phobius"/>
    </source>
</evidence>
<evidence type="ECO:0000313" key="4">
    <source>
        <dbReference type="Proteomes" id="UP000555564"/>
    </source>
</evidence>
<gene>
    <name evidence="3" type="ORF">BJ992_002707</name>
</gene>
<keyword evidence="1" id="KW-0472">Membrane</keyword>
<sequence length="91" mass="10281">MTIMWWDHDGMGGWGYALMTLGMVVFWGLVAATIVLAIRYAGKTTRTDRIPSQQSAEEVLARRFARGEIDAEEYHARLDTLRERHDSPLGG</sequence>
<name>A0A7X0IDJ4_9ACTN</name>